<feature type="domain" description="PGG" evidence="3">
    <location>
        <begin position="1391"/>
        <end position="1499"/>
    </location>
</feature>
<feature type="transmembrane region" description="Helical" evidence="2">
    <location>
        <begin position="1239"/>
        <end position="1257"/>
    </location>
</feature>
<dbReference type="PANTHER" id="PTHR24177">
    <property type="entry name" value="CASKIN"/>
    <property type="match status" value="1"/>
</dbReference>
<feature type="region of interest" description="Disordered" evidence="1">
    <location>
        <begin position="1"/>
        <end position="24"/>
    </location>
</feature>
<sequence>MEPDADDNKQQPGGGGKATAASHPKSREWQLRKYLLLLAILVATVTYIAGLDPPGGVWLETTDEHLTGDPILPDTRRLRYDLFYYFNATAFVASLVLTILLLPFRVEGPRLMAMRGVMVVDLLCLMVAYIAGSCRGRLTTIFASVLSATIFVYIVVHALVAPSTDTPEKKTVHDSPDKEKAMDMEDGHLHGCSSNPLDMKEAVEDGKLRPKERRKVLMLLSIFMVTITYTAGLSPPGGTWEHAAEEGGAAATSGGHHRAGEPVLQEGHYWRFVAFFVLNTVAFVASLTVIMLLLSTSMGNNGRRLSALNVAIAFALLGLMGAYASGSCRETETTVYVLCLIGAVLLYISCLAAGLDPPGGVWRDDDNGHSGGGLILPATHAKRYKVFFYCNSAAFVASIIVIIMVQSRSLISRRALEAAVILDLFGLIGAYSAGSCRDVRTSIYVFALAVAIFVLVVAIYVVISKLPHDKKGKLEEKSKLEKKQKLLLLLAILAVTITYQAGLTPPGGFWIEHTDEDHRYGDSILADNYPLRYKAFFYCNATSFMASVIAIVCLMSRNLSTIAVGYCNALYVCMAAGLVGLMGAYAAGTTRRLRMSIYVFALVSAVLIFAALHIKFFHKILIGCLSFFSSKKQDEVTKNHDQATGSKGSTGKKCTNNHDEETTDEYKEKYKMRKYLTLLGILAASVTYQAGLVPPGSVWPTNDGKGHAAGNPILGDTDGRRYHAFFYSNSTSFAASIVAIVLLLQGTLILPELNDPDRFGPMHMVVVLDLLGLLVAYAAGSSRDWGTSGYVVAMAVMVLAYVAIYVFLSLRDRKGSEGRATTEVRSSSSTSQSSRSTLEVARPASRSSGSADNQSTFLALIHSQTWSTSFLLLSLLQMDNSERERTDSPLEYDLRKYLLLLATLVATVTYGAGFNPPGGVWQDTEAGHLAGDSIIRDSQYRRYLMFFYCNATAFALSIVVIILIFLLAILHEKGKLQIPMLPLRAAMVLDLLSLMGAYAAGTSRGVLTAGNISALVATFIYMVAQMVVTLWLDKKQTQEISSGDEKKKRHRKVLMLLATFVASITYMAGLSAPGGYWDNNQGGHHPGDPVLWEHHSRRLRAFFVCNTIAFVASLLIIMLLLDKKQRIFLPLDKIKITITVRTYVLYAYITIALLGLVGAYVAGSCRKPDTTIYVLSLVGAVLLCIGALQAVLFFLPQLSNISCLPIIAKLSCSPGGPSDSSSRKNTSSKTDILEKAQSLVVLLATLVATVTYQAGLVPPGGVWQKNQDGHMAGEPILLSTQAKRYKVFFYCNSTAFAASLVVIVLVRYKPLLRRRILEITMILDLFGLMGAYAAGSCRDITTSVYIIALAGGVLVYVVIHVVFFTLEDNDKEKEVGNTNSGNLAEKDLCIDKRRKRLLLFAVLGATLTYQAGLTPPGGFRVADDGFGHHAGDPVLFYNFPRRYKAFLYCNSVSFMSSLSLIILLVNPNLYRPAIQSYALSVCTAAGLFALLGAYAAGSTQHLKTSIYVFVLVAVVLFIMIILLVCFYQSESKEKRDDKPKEPREKDKDGAKYHAKRKYLMLLGVLAASVTYQAGLNPPGGVWQVMGMVWVNSVMHDNKRYRYLTFFYSNSTSFVASIVVIILLLPTELLQKNRWLRVMNITIVLDLLGLLLAYVTGSSMRWEPSGYVIAFVIGALGCAAIHKFLSFVRRSQQQGQGNDQPSQLQEGGSRA</sequence>
<dbReference type="GO" id="GO:0016020">
    <property type="term" value="C:membrane"/>
    <property type="evidence" value="ECO:0007669"/>
    <property type="project" value="TreeGrafter"/>
</dbReference>
<feature type="transmembrane region" description="Helical" evidence="2">
    <location>
        <begin position="675"/>
        <end position="693"/>
    </location>
</feature>
<feature type="transmembrane region" description="Helical" evidence="2">
    <location>
        <begin position="945"/>
        <end position="969"/>
    </location>
</feature>
<feature type="transmembrane region" description="Helical" evidence="2">
    <location>
        <begin position="335"/>
        <end position="355"/>
    </location>
</feature>
<dbReference type="EnsemblPlants" id="OBART06G11630.1">
    <property type="protein sequence ID" value="OBART06G11630.1"/>
    <property type="gene ID" value="OBART06G11630"/>
</dbReference>
<feature type="transmembrane region" description="Helical" evidence="2">
    <location>
        <begin position="1477"/>
        <end position="1494"/>
    </location>
</feature>
<feature type="transmembrane region" description="Helical" evidence="2">
    <location>
        <begin position="1012"/>
        <end position="1032"/>
    </location>
</feature>
<dbReference type="HOGENOM" id="CLU_237474_0_0_1"/>
<feature type="transmembrane region" description="Helical" evidence="2">
    <location>
        <begin position="34"/>
        <end position="51"/>
    </location>
</feature>
<accession>A0A0D3GFL3</accession>
<keyword evidence="2" id="KW-0812">Transmembrane</keyword>
<feature type="transmembrane region" description="Helical" evidence="2">
    <location>
        <begin position="443"/>
        <end position="463"/>
    </location>
</feature>
<feature type="transmembrane region" description="Helical" evidence="2">
    <location>
        <begin position="306"/>
        <end position="323"/>
    </location>
</feature>
<feature type="transmembrane region" description="Helical" evidence="2">
    <location>
        <begin position="1445"/>
        <end position="1465"/>
    </location>
</feature>
<feature type="transmembrane region" description="Helical" evidence="2">
    <location>
        <begin position="897"/>
        <end position="914"/>
    </location>
</feature>
<dbReference type="eggNOG" id="KOG0504">
    <property type="taxonomic scope" value="Eukaryota"/>
</dbReference>
<dbReference type="SUPFAM" id="SSF103473">
    <property type="entry name" value="MFS general substrate transporter"/>
    <property type="match status" value="1"/>
</dbReference>
<feature type="transmembrane region" description="Helical" evidence="2">
    <location>
        <begin position="1602"/>
        <end position="1624"/>
    </location>
</feature>
<dbReference type="PaxDb" id="65489-OBART06G11630.1"/>
<feature type="transmembrane region" description="Helical" evidence="2">
    <location>
        <begin position="1315"/>
        <end position="1333"/>
    </location>
</feature>
<evidence type="ECO:0000259" key="3">
    <source>
        <dbReference type="Pfam" id="PF13962"/>
    </source>
</evidence>
<feature type="transmembrane region" description="Helical" evidence="2">
    <location>
        <begin position="114"/>
        <end position="132"/>
    </location>
</feature>
<feature type="transmembrane region" description="Helical" evidence="2">
    <location>
        <begin position="731"/>
        <end position="750"/>
    </location>
</feature>
<feature type="domain" description="PGG" evidence="3">
    <location>
        <begin position="669"/>
        <end position="783"/>
    </location>
</feature>
<feature type="transmembrane region" description="Helical" evidence="2">
    <location>
        <begin position="1636"/>
        <end position="1654"/>
    </location>
</feature>
<feature type="domain" description="PGG" evidence="3">
    <location>
        <begin position="1045"/>
        <end position="1166"/>
    </location>
</feature>
<evidence type="ECO:0000256" key="2">
    <source>
        <dbReference type="SAM" id="Phobius"/>
    </source>
</evidence>
<feature type="transmembrane region" description="Helical" evidence="2">
    <location>
        <begin position="1101"/>
        <end position="1121"/>
    </location>
</feature>
<feature type="domain" description="PGG" evidence="3">
    <location>
        <begin position="1551"/>
        <end position="1659"/>
    </location>
</feature>
<feature type="region of interest" description="Disordered" evidence="1">
    <location>
        <begin position="638"/>
        <end position="663"/>
    </location>
</feature>
<feature type="transmembrane region" description="Helical" evidence="2">
    <location>
        <begin position="386"/>
        <end position="405"/>
    </location>
</feature>
<feature type="transmembrane region" description="Helical" evidence="2">
    <location>
        <begin position="138"/>
        <end position="160"/>
    </location>
</feature>
<feature type="domain" description="PGG" evidence="3">
    <location>
        <begin position="478"/>
        <end position="591"/>
    </location>
</feature>
<feature type="transmembrane region" description="Helical" evidence="2">
    <location>
        <begin position="1345"/>
        <end position="1366"/>
    </location>
</feature>
<protein>
    <recommendedName>
        <fullName evidence="3">PGG domain-containing protein</fullName>
    </recommendedName>
</protein>
<feature type="domain" description="PGG" evidence="3">
    <location>
        <begin position="1233"/>
        <end position="1338"/>
    </location>
</feature>
<feature type="transmembrane region" description="Helical" evidence="2">
    <location>
        <begin position="791"/>
        <end position="810"/>
    </location>
</feature>
<organism evidence="4">
    <name type="scientific">Oryza barthii</name>
    <dbReference type="NCBI Taxonomy" id="65489"/>
    <lineage>
        <taxon>Eukaryota</taxon>
        <taxon>Viridiplantae</taxon>
        <taxon>Streptophyta</taxon>
        <taxon>Embryophyta</taxon>
        <taxon>Tracheophyta</taxon>
        <taxon>Spermatophyta</taxon>
        <taxon>Magnoliopsida</taxon>
        <taxon>Liliopsida</taxon>
        <taxon>Poales</taxon>
        <taxon>Poaceae</taxon>
        <taxon>BOP clade</taxon>
        <taxon>Oryzoideae</taxon>
        <taxon>Oryzeae</taxon>
        <taxon>Oryzinae</taxon>
        <taxon>Oryza</taxon>
    </lineage>
</organism>
<feature type="compositionally biased region" description="Low complexity" evidence="1">
    <location>
        <begin position="825"/>
        <end position="837"/>
    </location>
</feature>
<keyword evidence="2" id="KW-1133">Transmembrane helix</keyword>
<feature type="transmembrane region" description="Helical" evidence="2">
    <location>
        <begin position="762"/>
        <end position="779"/>
    </location>
</feature>
<reference evidence="4" key="1">
    <citation type="journal article" date="2009" name="Rice">
        <title>De Novo Next Generation Sequencing of Plant Genomes.</title>
        <authorList>
            <person name="Rounsley S."/>
            <person name="Marri P.R."/>
            <person name="Yu Y."/>
            <person name="He R."/>
            <person name="Sisneros N."/>
            <person name="Goicoechea J.L."/>
            <person name="Lee S.J."/>
            <person name="Angelova A."/>
            <person name="Kudrna D."/>
            <person name="Luo M."/>
            <person name="Affourtit J."/>
            <person name="Desany B."/>
            <person name="Knight J."/>
            <person name="Niazi F."/>
            <person name="Egholm M."/>
            <person name="Wing R.A."/>
        </authorList>
    </citation>
    <scope>NUCLEOTIDE SEQUENCE [LARGE SCALE GENOMIC DNA]</scope>
    <source>
        <strain evidence="4">cv. IRGC 105608</strain>
    </source>
</reference>
<evidence type="ECO:0000313" key="5">
    <source>
        <dbReference type="Proteomes" id="UP000026960"/>
    </source>
</evidence>
<feature type="transmembrane region" description="Helical" evidence="2">
    <location>
        <begin position="981"/>
        <end position="1000"/>
    </location>
</feature>
<feature type="transmembrane region" description="Helical" evidence="2">
    <location>
        <begin position="593"/>
        <end position="612"/>
    </location>
</feature>
<reference evidence="4" key="2">
    <citation type="submission" date="2015-03" db="UniProtKB">
        <authorList>
            <consortium name="EnsemblPlants"/>
        </authorList>
    </citation>
    <scope>IDENTIFICATION</scope>
</reference>
<dbReference type="PANTHER" id="PTHR24177:SF465">
    <property type="entry name" value="OS06G0294400 PROTEIN"/>
    <property type="match status" value="1"/>
</dbReference>
<feature type="compositionally biased region" description="Polar residues" evidence="1">
    <location>
        <begin position="642"/>
        <end position="654"/>
    </location>
</feature>
<feature type="transmembrane region" description="Helical" evidence="2">
    <location>
        <begin position="82"/>
        <end position="102"/>
    </location>
</feature>
<feature type="transmembrane region" description="Helical" evidence="2">
    <location>
        <begin position="484"/>
        <end position="502"/>
    </location>
</feature>
<feature type="transmembrane region" description="Helical" evidence="2">
    <location>
        <begin position="566"/>
        <end position="587"/>
    </location>
</feature>
<feature type="region of interest" description="Disordered" evidence="1">
    <location>
        <begin position="818"/>
        <end position="851"/>
    </location>
</feature>
<evidence type="ECO:0000256" key="1">
    <source>
        <dbReference type="SAM" id="MobiDB-lite"/>
    </source>
</evidence>
<dbReference type="STRING" id="65489.A0A0D3GFL3"/>
<feature type="domain" description="PGG" evidence="3">
    <location>
        <begin position="893"/>
        <end position="1004"/>
    </location>
</feature>
<dbReference type="InterPro" id="IPR036259">
    <property type="entry name" value="MFS_trans_sf"/>
</dbReference>
<dbReference type="Proteomes" id="UP000026960">
    <property type="component" value="Chromosome 6"/>
</dbReference>
<feature type="domain" description="PGG" evidence="3">
    <location>
        <begin position="211"/>
        <end position="329"/>
    </location>
</feature>
<keyword evidence="2" id="KW-0472">Membrane</keyword>
<dbReference type="InterPro" id="IPR026961">
    <property type="entry name" value="PGG_dom"/>
</dbReference>
<feature type="transmembrane region" description="Helical" evidence="2">
    <location>
        <begin position="216"/>
        <end position="233"/>
    </location>
</feature>
<feature type="transmembrane region" description="Helical" evidence="2">
    <location>
        <begin position="1506"/>
        <end position="1527"/>
    </location>
</feature>
<feature type="transmembrane region" description="Helical" evidence="2">
    <location>
        <begin position="1142"/>
        <end position="1161"/>
    </location>
</feature>
<feature type="transmembrane region" description="Helical" evidence="2">
    <location>
        <begin position="535"/>
        <end position="554"/>
    </location>
</feature>
<feature type="transmembrane region" description="Helical" evidence="2">
    <location>
        <begin position="1558"/>
        <end position="1575"/>
    </location>
</feature>
<feature type="transmembrane region" description="Helical" evidence="2">
    <location>
        <begin position="272"/>
        <end position="294"/>
    </location>
</feature>
<evidence type="ECO:0000313" key="4">
    <source>
        <dbReference type="EnsemblPlants" id="OBART06G11630.1"/>
    </source>
</evidence>
<proteinExistence type="predicted"/>
<feature type="domain" description="PGG" evidence="3">
    <location>
        <begin position="28"/>
        <end position="135"/>
    </location>
</feature>
<feature type="transmembrane region" description="Helical" evidence="2">
    <location>
        <begin position="1397"/>
        <end position="1413"/>
    </location>
</feature>
<keyword evidence="5" id="KW-1185">Reference proteome</keyword>
<feature type="transmembrane region" description="Helical" evidence="2">
    <location>
        <begin position="1666"/>
        <end position="1684"/>
    </location>
</feature>
<feature type="transmembrane region" description="Helical" evidence="2">
    <location>
        <begin position="1173"/>
        <end position="1195"/>
    </location>
</feature>
<dbReference type="Gramene" id="OBART06G11630.1">
    <property type="protein sequence ID" value="OBART06G11630.1"/>
    <property type="gene ID" value="OBART06G11630"/>
</dbReference>
<feature type="domain" description="PGG" evidence="3">
    <location>
        <begin position="339"/>
        <end position="437"/>
    </location>
</feature>
<feature type="transmembrane region" description="Helical" evidence="2">
    <location>
        <begin position="1287"/>
        <end position="1308"/>
    </location>
</feature>
<dbReference type="Pfam" id="PF13962">
    <property type="entry name" value="PGG"/>
    <property type="match status" value="10"/>
</dbReference>
<name>A0A0D3GFL3_9ORYZ</name>
<feature type="transmembrane region" description="Helical" evidence="2">
    <location>
        <begin position="1053"/>
        <end position="1072"/>
    </location>
</feature>